<dbReference type="AlphaFoldDB" id="A0A1F7RXV3"/>
<reference evidence="2 3" key="1">
    <citation type="journal article" date="2016" name="Nat. Commun.">
        <title>Thousands of microbial genomes shed light on interconnected biogeochemical processes in an aquifer system.</title>
        <authorList>
            <person name="Anantharaman K."/>
            <person name="Brown C.T."/>
            <person name="Hug L.A."/>
            <person name="Sharon I."/>
            <person name="Castelle C.J."/>
            <person name="Probst A.J."/>
            <person name="Thomas B.C."/>
            <person name="Singh A."/>
            <person name="Wilkins M.J."/>
            <person name="Karaoz U."/>
            <person name="Brodie E.L."/>
            <person name="Williams K.H."/>
            <person name="Hubbard S.S."/>
            <person name="Banfield J.F."/>
        </authorList>
    </citation>
    <scope>NUCLEOTIDE SEQUENCE [LARGE SCALE GENOMIC DNA]</scope>
</reference>
<name>A0A1F7RXV3_9BACT</name>
<dbReference type="Pfam" id="PF14667">
    <property type="entry name" value="Polysacc_synt_C"/>
    <property type="match status" value="1"/>
</dbReference>
<evidence type="ECO:0000313" key="2">
    <source>
        <dbReference type="EMBL" id="OGL46250.1"/>
    </source>
</evidence>
<dbReference type="Gene3D" id="2.60.120.10">
    <property type="entry name" value="Jelly Rolls"/>
    <property type="match status" value="1"/>
</dbReference>
<evidence type="ECO:0000313" key="3">
    <source>
        <dbReference type="Proteomes" id="UP000178797"/>
    </source>
</evidence>
<sequence>MKLIEILDIETSADNRGIAIRPVSDEELQKKNIFNLHIVSLKPGVVRGNHYHQYQNEIICIFGSRCRVVAVDNKTGRREDEIIEEERNVLLKVPTNVTHALKNIGNGILYLLCYSDRKYDSENYDAVANKVLD</sequence>
<dbReference type="InterPro" id="IPR014710">
    <property type="entry name" value="RmlC-like_jellyroll"/>
</dbReference>
<protein>
    <recommendedName>
        <fullName evidence="1">Capsular polysaccharide assembling protein CapF C-terminal domain-containing protein</fullName>
    </recommendedName>
</protein>
<organism evidence="2 3">
    <name type="scientific">Candidatus Schekmanbacteria bacterium RBG_16_38_10</name>
    <dbReference type="NCBI Taxonomy" id="1817879"/>
    <lineage>
        <taxon>Bacteria</taxon>
        <taxon>Candidatus Schekmaniibacteriota</taxon>
    </lineage>
</organism>
<feature type="domain" description="Capsular polysaccharide assembling protein CapF C-terminal" evidence="1">
    <location>
        <begin position="26"/>
        <end position="126"/>
    </location>
</feature>
<gene>
    <name evidence="2" type="ORF">A2W05_10090</name>
</gene>
<evidence type="ECO:0000259" key="1">
    <source>
        <dbReference type="Pfam" id="PF14667"/>
    </source>
</evidence>
<dbReference type="EMBL" id="MGDE01000098">
    <property type="protein sequence ID" value="OGL46250.1"/>
    <property type="molecule type" value="Genomic_DNA"/>
</dbReference>
<dbReference type="InterPro" id="IPR029303">
    <property type="entry name" value="CapF_C"/>
</dbReference>
<dbReference type="Proteomes" id="UP000178797">
    <property type="component" value="Unassembled WGS sequence"/>
</dbReference>
<comment type="caution">
    <text evidence="2">The sequence shown here is derived from an EMBL/GenBank/DDBJ whole genome shotgun (WGS) entry which is preliminary data.</text>
</comment>
<accession>A0A1F7RXV3</accession>
<dbReference type="SUPFAM" id="SSF51182">
    <property type="entry name" value="RmlC-like cupins"/>
    <property type="match status" value="1"/>
</dbReference>
<dbReference type="InterPro" id="IPR011051">
    <property type="entry name" value="RmlC_Cupin_sf"/>
</dbReference>
<proteinExistence type="predicted"/>